<evidence type="ECO:0000256" key="1">
    <source>
        <dbReference type="SAM" id="MobiDB-lite"/>
    </source>
</evidence>
<protein>
    <submittedName>
        <fullName evidence="2">Uncharacterized protein</fullName>
    </submittedName>
</protein>
<name>A0AAW1JCJ0_POPJA</name>
<keyword evidence="3" id="KW-1185">Reference proteome</keyword>
<dbReference type="Proteomes" id="UP001458880">
    <property type="component" value="Unassembled WGS sequence"/>
</dbReference>
<evidence type="ECO:0000313" key="3">
    <source>
        <dbReference type="Proteomes" id="UP001458880"/>
    </source>
</evidence>
<accession>A0AAW1JCJ0</accession>
<evidence type="ECO:0000313" key="2">
    <source>
        <dbReference type="EMBL" id="KAK9700883.1"/>
    </source>
</evidence>
<proteinExistence type="predicted"/>
<feature type="compositionally biased region" description="Polar residues" evidence="1">
    <location>
        <begin position="10"/>
        <end position="19"/>
    </location>
</feature>
<feature type="compositionally biased region" description="Polar residues" evidence="1">
    <location>
        <begin position="29"/>
        <end position="44"/>
    </location>
</feature>
<reference evidence="2 3" key="1">
    <citation type="journal article" date="2024" name="BMC Genomics">
        <title>De novo assembly and annotation of Popillia japonica's genome with initial clues to its potential as an invasive pest.</title>
        <authorList>
            <person name="Cucini C."/>
            <person name="Boschi S."/>
            <person name="Funari R."/>
            <person name="Cardaioli E."/>
            <person name="Iannotti N."/>
            <person name="Marturano G."/>
            <person name="Paoli F."/>
            <person name="Bruttini M."/>
            <person name="Carapelli A."/>
            <person name="Frati F."/>
            <person name="Nardi F."/>
        </authorList>
    </citation>
    <scope>NUCLEOTIDE SEQUENCE [LARGE SCALE GENOMIC DNA]</scope>
    <source>
        <strain evidence="2">DMR45628</strain>
    </source>
</reference>
<comment type="caution">
    <text evidence="2">The sequence shown here is derived from an EMBL/GenBank/DDBJ whole genome shotgun (WGS) entry which is preliminary data.</text>
</comment>
<dbReference type="AlphaFoldDB" id="A0AAW1JCJ0"/>
<gene>
    <name evidence="2" type="ORF">QE152_g30941</name>
</gene>
<feature type="compositionally biased region" description="Polar residues" evidence="1">
    <location>
        <begin position="97"/>
        <end position="111"/>
    </location>
</feature>
<dbReference type="EMBL" id="JASPKY010000427">
    <property type="protein sequence ID" value="KAK9700883.1"/>
    <property type="molecule type" value="Genomic_DNA"/>
</dbReference>
<organism evidence="2 3">
    <name type="scientific">Popillia japonica</name>
    <name type="common">Japanese beetle</name>
    <dbReference type="NCBI Taxonomy" id="7064"/>
    <lineage>
        <taxon>Eukaryota</taxon>
        <taxon>Metazoa</taxon>
        <taxon>Ecdysozoa</taxon>
        <taxon>Arthropoda</taxon>
        <taxon>Hexapoda</taxon>
        <taxon>Insecta</taxon>
        <taxon>Pterygota</taxon>
        <taxon>Neoptera</taxon>
        <taxon>Endopterygota</taxon>
        <taxon>Coleoptera</taxon>
        <taxon>Polyphaga</taxon>
        <taxon>Scarabaeiformia</taxon>
        <taxon>Scarabaeidae</taxon>
        <taxon>Rutelinae</taxon>
        <taxon>Popillia</taxon>
    </lineage>
</organism>
<sequence>MHHHRDRQSPGRTTPSEPSQGRDHRSTHHTISGSTGYHQVSQSRRSPEALDPTCRATHQVSQSRRSPEALDPTCRATPVPGEPAQPTGGAIPGQESPAKQTESCQVRNTLNRGAHQSPIPPTPDPGSCQVRNTLNRGAHQSPIPPTPDPGKTYQPPSPSPRPTSITEPTSGTSWAPD</sequence>
<feature type="region of interest" description="Disordered" evidence="1">
    <location>
        <begin position="1"/>
        <end position="177"/>
    </location>
</feature>